<keyword evidence="2" id="KW-0547">Nucleotide-binding</keyword>
<sequence length="844" mass="96968">MWMKNILSCETSSGYILRNRTGINTTQLEVGRDKQIVPDLISEFYAYIECLNWLMFFYLQTVLPRTFCKTGDMSSYGLTVMKRRCLPCLHECEVFGDGPEAEESRLAWETCGKTQNKHGNFIPIQIFSEDHLPGRFRNSCLLEFITLMAKLTVRLRVSHVSAARPDDYAFASHKGKNVSFTGSGWVFKISLGEGPCPCQDCHWWQPRRLHCSWWRCVVLTACHVVYDKKEAKKTKVDLFYDSDKSLEYNQVKTLYGYDVEDNNQRDDVCLLQCATHDEDLVNTLKRFIASYKCQKWEVSESIMSTLCVVISHPHGEPKKVTVGEISSMADFDPETSYLTEYMYTYTAETCRGSSGAPVMCAMSRKQLGSEGVWPGAGPHSFGHVNGTTHNQCGPGIFYIEADLLDETLRLDGMKNLPMRAGLITQGVQATVRVHKLCLKWVKMWIYLFRWGQFMNECTNVGNYRLKSYAQMSCTHVKDSIDTKYKQKTATEPADFTFFLIGNSGIAKSCVGNAILKRTEFPTEVKETRYATSEFIGKTLKVVDMIGLDITQSRMLKGERTDRFLKQMNEAMSLAAGGDYAFLLVLNCEAFLTLEDDDMMHLLYKIFGAGFVHDKCILVMANGGHFENERSDVGEEVKFDDWCQRQGGRLRVLWEDCECRALLFDKTSRKKQTQDRQIEILLYMCNEMQSKQCRSMDLVLNSRDQTSIAEKKINQDRKFIVGEVNRNKSDLQYLKMLFIRAKSLKIFVRGDDKHSLSLTYLNSDIFKLFKTIEDAVHFLCTRRRLNNRLKGFFAELLDDILLQRSSIRYNSGNPFPTIFFNVAPFFFFIVIREFLTTIVISGDRI</sequence>
<dbReference type="Pfam" id="PF04548">
    <property type="entry name" value="AIG1"/>
    <property type="match status" value="1"/>
</dbReference>
<dbReference type="EMBL" id="BLXT01008083">
    <property type="protein sequence ID" value="GFO45824.1"/>
    <property type="molecule type" value="Genomic_DNA"/>
</dbReference>
<evidence type="ECO:0000313" key="6">
    <source>
        <dbReference type="Proteomes" id="UP000735302"/>
    </source>
</evidence>
<gene>
    <name evidence="5" type="ORF">PoB_007232900</name>
</gene>
<dbReference type="AlphaFoldDB" id="A0AAV4DP95"/>
<evidence type="ECO:0000256" key="2">
    <source>
        <dbReference type="ARBA" id="ARBA00022741"/>
    </source>
</evidence>
<keyword evidence="3" id="KW-0342">GTP-binding</keyword>
<dbReference type="InterPro" id="IPR006703">
    <property type="entry name" value="G_AIG1"/>
</dbReference>
<dbReference type="InterPro" id="IPR043504">
    <property type="entry name" value="Peptidase_S1_PA_chymotrypsin"/>
</dbReference>
<dbReference type="InterPro" id="IPR045058">
    <property type="entry name" value="GIMA/IAN/Toc"/>
</dbReference>
<evidence type="ECO:0000313" key="5">
    <source>
        <dbReference type="EMBL" id="GFO45824.1"/>
    </source>
</evidence>
<evidence type="ECO:0000259" key="4">
    <source>
        <dbReference type="Pfam" id="PF04548"/>
    </source>
</evidence>
<feature type="domain" description="AIG1-type G" evidence="4">
    <location>
        <begin position="497"/>
        <end position="692"/>
    </location>
</feature>
<dbReference type="InterPro" id="IPR027417">
    <property type="entry name" value="P-loop_NTPase"/>
</dbReference>
<organism evidence="5 6">
    <name type="scientific">Plakobranchus ocellatus</name>
    <dbReference type="NCBI Taxonomy" id="259542"/>
    <lineage>
        <taxon>Eukaryota</taxon>
        <taxon>Metazoa</taxon>
        <taxon>Spiralia</taxon>
        <taxon>Lophotrochozoa</taxon>
        <taxon>Mollusca</taxon>
        <taxon>Gastropoda</taxon>
        <taxon>Heterobranchia</taxon>
        <taxon>Euthyneura</taxon>
        <taxon>Panpulmonata</taxon>
        <taxon>Sacoglossa</taxon>
        <taxon>Placobranchoidea</taxon>
        <taxon>Plakobranchidae</taxon>
        <taxon>Plakobranchus</taxon>
    </lineage>
</organism>
<dbReference type="Gene3D" id="3.40.50.300">
    <property type="entry name" value="P-loop containing nucleotide triphosphate hydrolases"/>
    <property type="match status" value="1"/>
</dbReference>
<comment type="caution">
    <text evidence="5">The sequence shown here is derived from an EMBL/GenBank/DDBJ whole genome shotgun (WGS) entry which is preliminary data.</text>
</comment>
<dbReference type="InterPro" id="IPR009003">
    <property type="entry name" value="Peptidase_S1_PA"/>
</dbReference>
<name>A0AAV4DP95_9GAST</name>
<dbReference type="PANTHER" id="PTHR10903:SF184">
    <property type="entry name" value="GTP-BINDING PROTEIN A"/>
    <property type="match status" value="1"/>
</dbReference>
<evidence type="ECO:0000256" key="1">
    <source>
        <dbReference type="ARBA" id="ARBA00008535"/>
    </source>
</evidence>
<proteinExistence type="inferred from homology"/>
<dbReference type="Proteomes" id="UP000735302">
    <property type="component" value="Unassembled WGS sequence"/>
</dbReference>
<dbReference type="SUPFAM" id="SSF50494">
    <property type="entry name" value="Trypsin-like serine proteases"/>
    <property type="match status" value="1"/>
</dbReference>
<accession>A0AAV4DP95</accession>
<reference evidence="5 6" key="1">
    <citation type="journal article" date="2021" name="Elife">
        <title>Chloroplast acquisition without the gene transfer in kleptoplastic sea slugs, Plakobranchus ocellatus.</title>
        <authorList>
            <person name="Maeda T."/>
            <person name="Takahashi S."/>
            <person name="Yoshida T."/>
            <person name="Shimamura S."/>
            <person name="Takaki Y."/>
            <person name="Nagai Y."/>
            <person name="Toyoda A."/>
            <person name="Suzuki Y."/>
            <person name="Arimoto A."/>
            <person name="Ishii H."/>
            <person name="Satoh N."/>
            <person name="Nishiyama T."/>
            <person name="Hasebe M."/>
            <person name="Maruyama T."/>
            <person name="Minagawa J."/>
            <person name="Obokata J."/>
            <person name="Shigenobu S."/>
        </authorList>
    </citation>
    <scope>NUCLEOTIDE SEQUENCE [LARGE SCALE GENOMIC DNA]</scope>
</reference>
<comment type="similarity">
    <text evidence="1">Belongs to the TRAFAC class TrmE-Era-EngA-EngB-Septin-like GTPase superfamily. AIG1/Toc34/Toc159-like paraseptin GTPase family. IAN subfamily.</text>
</comment>
<keyword evidence="6" id="KW-1185">Reference proteome</keyword>
<dbReference type="GO" id="GO:0005525">
    <property type="term" value="F:GTP binding"/>
    <property type="evidence" value="ECO:0007669"/>
    <property type="project" value="UniProtKB-KW"/>
</dbReference>
<dbReference type="Gene3D" id="2.40.10.10">
    <property type="entry name" value="Trypsin-like serine proteases"/>
    <property type="match status" value="2"/>
</dbReference>
<protein>
    <submittedName>
        <fullName evidence="5">Immune-associated nucleotide-binding protein 13</fullName>
    </submittedName>
</protein>
<evidence type="ECO:0000256" key="3">
    <source>
        <dbReference type="ARBA" id="ARBA00023134"/>
    </source>
</evidence>
<dbReference type="Pfam" id="PF13365">
    <property type="entry name" value="Trypsin_2"/>
    <property type="match status" value="1"/>
</dbReference>
<dbReference type="PANTHER" id="PTHR10903">
    <property type="entry name" value="GTPASE, IMAP FAMILY MEMBER-RELATED"/>
    <property type="match status" value="1"/>
</dbReference>